<reference evidence="3" key="1">
    <citation type="journal article" date="2017" name="Nat. Microbiol.">
        <title>Global analysis of biosynthetic gene clusters reveals vast potential of secondary metabolite production in Penicillium species.</title>
        <authorList>
            <person name="Nielsen J.C."/>
            <person name="Grijseels S."/>
            <person name="Prigent S."/>
            <person name="Ji B."/>
            <person name="Dainat J."/>
            <person name="Nielsen K.F."/>
            <person name="Frisvad J.C."/>
            <person name="Workman M."/>
            <person name="Nielsen J."/>
        </authorList>
    </citation>
    <scope>NUCLEOTIDE SEQUENCE [LARGE SCALE GENOMIC DNA]</scope>
    <source>
        <strain evidence="3">IBT 31811</strain>
    </source>
</reference>
<dbReference type="PANTHER" id="PTHR38115:SF1">
    <property type="entry name" value="LIPOCALIN-LIKE DOMAIN-CONTAINING PROTEIN"/>
    <property type="match status" value="1"/>
</dbReference>
<gene>
    <name evidence="2" type="ORF">PENANT_c011G10487</name>
</gene>
<organism evidence="2 3">
    <name type="scientific">Penicillium antarcticum</name>
    <dbReference type="NCBI Taxonomy" id="416450"/>
    <lineage>
        <taxon>Eukaryota</taxon>
        <taxon>Fungi</taxon>
        <taxon>Dikarya</taxon>
        <taxon>Ascomycota</taxon>
        <taxon>Pezizomycotina</taxon>
        <taxon>Eurotiomycetes</taxon>
        <taxon>Eurotiomycetidae</taxon>
        <taxon>Eurotiales</taxon>
        <taxon>Aspergillaceae</taxon>
        <taxon>Penicillium</taxon>
    </lineage>
</organism>
<dbReference type="Proteomes" id="UP000191672">
    <property type="component" value="Unassembled WGS sequence"/>
</dbReference>
<name>A0A1V6Q767_9EURO</name>
<evidence type="ECO:0000256" key="1">
    <source>
        <dbReference type="SAM" id="MobiDB-lite"/>
    </source>
</evidence>
<protein>
    <submittedName>
        <fullName evidence="2">Uncharacterized protein</fullName>
    </submittedName>
</protein>
<comment type="caution">
    <text evidence="2">The sequence shown here is derived from an EMBL/GenBank/DDBJ whole genome shotgun (WGS) entry which is preliminary data.</text>
</comment>
<keyword evidence="3" id="KW-1185">Reference proteome</keyword>
<dbReference type="PANTHER" id="PTHR38115">
    <property type="entry name" value="LIPOCALIN-LIKE DOMAIN-CONTAINING PROTEIN"/>
    <property type="match status" value="1"/>
</dbReference>
<feature type="compositionally biased region" description="Low complexity" evidence="1">
    <location>
        <begin position="81"/>
        <end position="100"/>
    </location>
</feature>
<accession>A0A1V6Q767</accession>
<evidence type="ECO:0000313" key="2">
    <source>
        <dbReference type="EMBL" id="OQD85084.1"/>
    </source>
</evidence>
<feature type="region of interest" description="Disordered" evidence="1">
    <location>
        <begin position="81"/>
        <end position="102"/>
    </location>
</feature>
<proteinExistence type="predicted"/>
<dbReference type="EMBL" id="MDYN01000011">
    <property type="protein sequence ID" value="OQD85084.1"/>
    <property type="molecule type" value="Genomic_DNA"/>
</dbReference>
<dbReference type="InterPro" id="IPR053037">
    <property type="entry name" value="Pericyclase_pydY-like"/>
</dbReference>
<evidence type="ECO:0000313" key="3">
    <source>
        <dbReference type="Proteomes" id="UP000191672"/>
    </source>
</evidence>
<sequence length="219" mass="24641">MPSSDGWNFSFSKRQQNLYSGIDTEVMSALDPKTLPDITGTWILNRKYSTDPEEVFALQGVPWIVRKALKHARLSLQLWQTTSNESSGGETDSSTSSESVTRLRLKQVVSPGNFDSEGAYPLDGSLQELSLPIFGDLTMRLQYINTSEILEDTIREKLVKSSVNKEVIQELAKNSLKGWDAEVIWGFEEIDGNQYLTRNISTTKGNDKVIARMVYHSEI</sequence>
<dbReference type="AlphaFoldDB" id="A0A1V6Q767"/>